<dbReference type="InterPro" id="IPR017938">
    <property type="entry name" value="Riboflavin_synthase-like_b-brl"/>
</dbReference>
<accession>A0A6I3LK92</accession>
<sequence length="242" mass="28094">MPKIPKLIGTLVKTAWSKMFIEVTVSEKEQISDNLLRIRFKADIQQAKYEIGQAILMQISETEYRNYTPSEYNREQGYFDVLFHQQADGPGTRFFKDIQVNDKLTSSIPRGQNVYDKNIDYHFFYGDESCIGFCLYLQQLLNKDNKTLKGILEVNDKNKTYIGSELSHIEFVEKSLSNKAQTAIEYIDSLNEFQWNRIQHGQFYIMGNAKSISKFKKALRERGVSNNNIVTQPFWVEGKVGL</sequence>
<dbReference type="EMBL" id="WMJX01000016">
    <property type="protein sequence ID" value="MTG98234.1"/>
    <property type="molecule type" value="Genomic_DNA"/>
</dbReference>
<dbReference type="PANTHER" id="PTHR30157:SF0">
    <property type="entry name" value="NADPH-DEPENDENT FERRIC-CHELATE REDUCTASE"/>
    <property type="match status" value="1"/>
</dbReference>
<dbReference type="PANTHER" id="PTHR30157">
    <property type="entry name" value="FERRIC REDUCTASE, NADPH-DEPENDENT"/>
    <property type="match status" value="1"/>
</dbReference>
<dbReference type="GO" id="GO:0016491">
    <property type="term" value="F:oxidoreductase activity"/>
    <property type="evidence" value="ECO:0007669"/>
    <property type="project" value="InterPro"/>
</dbReference>
<dbReference type="InterPro" id="IPR008333">
    <property type="entry name" value="Cbr1-like_FAD-bd_dom"/>
</dbReference>
<organism evidence="2 3">
    <name type="scientific">Myroides albus</name>
    <dbReference type="NCBI Taxonomy" id="2562892"/>
    <lineage>
        <taxon>Bacteria</taxon>
        <taxon>Pseudomonadati</taxon>
        <taxon>Bacteroidota</taxon>
        <taxon>Flavobacteriia</taxon>
        <taxon>Flavobacteriales</taxon>
        <taxon>Flavobacteriaceae</taxon>
        <taxon>Myroides</taxon>
    </lineage>
</organism>
<dbReference type="InterPro" id="IPR039374">
    <property type="entry name" value="SIP_fam"/>
</dbReference>
<name>A0A6I3LK92_9FLAO</name>
<dbReference type="Gene3D" id="2.40.30.10">
    <property type="entry name" value="Translation factors"/>
    <property type="match status" value="1"/>
</dbReference>
<dbReference type="InterPro" id="IPR017927">
    <property type="entry name" value="FAD-bd_FR_type"/>
</dbReference>
<proteinExistence type="predicted"/>
<dbReference type="Pfam" id="PF00970">
    <property type="entry name" value="FAD_binding_6"/>
    <property type="match status" value="1"/>
</dbReference>
<reference evidence="2 3" key="1">
    <citation type="submission" date="2019-11" db="EMBL/GenBank/DDBJ databases">
        <title>Genome of Strain BIT-d1.</title>
        <authorList>
            <person name="Yang Y."/>
        </authorList>
    </citation>
    <scope>NUCLEOTIDE SEQUENCE [LARGE SCALE GENOMIC DNA]</scope>
    <source>
        <strain evidence="2 3">BIT-d1</strain>
    </source>
</reference>
<comment type="caution">
    <text evidence="2">The sequence shown here is derived from an EMBL/GenBank/DDBJ whole genome shotgun (WGS) entry which is preliminary data.</text>
</comment>
<evidence type="ECO:0000313" key="2">
    <source>
        <dbReference type="EMBL" id="MTG98234.1"/>
    </source>
</evidence>
<feature type="domain" description="FAD-binding FR-type" evidence="1">
    <location>
        <begin position="18"/>
        <end position="116"/>
    </location>
</feature>
<protein>
    <submittedName>
        <fullName evidence="2">Oxidoreductase</fullName>
    </submittedName>
</protein>
<dbReference type="RefSeq" id="WP_155092264.1">
    <property type="nucleotide sequence ID" value="NZ_CP102754.1"/>
</dbReference>
<gene>
    <name evidence="2" type="ORF">GJV76_08840</name>
</gene>
<evidence type="ECO:0000259" key="1">
    <source>
        <dbReference type="PROSITE" id="PS51384"/>
    </source>
</evidence>
<keyword evidence="3" id="KW-1185">Reference proteome</keyword>
<dbReference type="Proteomes" id="UP000438760">
    <property type="component" value="Unassembled WGS sequence"/>
</dbReference>
<dbReference type="SUPFAM" id="SSF63380">
    <property type="entry name" value="Riboflavin synthase domain-like"/>
    <property type="match status" value="1"/>
</dbReference>
<dbReference type="OrthoDB" id="9814826at2"/>
<evidence type="ECO:0000313" key="3">
    <source>
        <dbReference type="Proteomes" id="UP000438760"/>
    </source>
</evidence>
<dbReference type="PROSITE" id="PS51384">
    <property type="entry name" value="FAD_FR"/>
    <property type="match status" value="1"/>
</dbReference>
<dbReference type="AlphaFoldDB" id="A0A6I3LK92"/>